<gene>
    <name evidence="1" type="ORF">BDV95DRAFT_598542</name>
</gene>
<organism evidence="1 2">
    <name type="scientific">Massariosphaeria phaeospora</name>
    <dbReference type="NCBI Taxonomy" id="100035"/>
    <lineage>
        <taxon>Eukaryota</taxon>
        <taxon>Fungi</taxon>
        <taxon>Dikarya</taxon>
        <taxon>Ascomycota</taxon>
        <taxon>Pezizomycotina</taxon>
        <taxon>Dothideomycetes</taxon>
        <taxon>Pleosporomycetidae</taxon>
        <taxon>Pleosporales</taxon>
        <taxon>Pleosporales incertae sedis</taxon>
        <taxon>Massariosphaeria</taxon>
    </lineage>
</organism>
<protein>
    <submittedName>
        <fullName evidence="1">Uncharacterized protein</fullName>
    </submittedName>
</protein>
<evidence type="ECO:0000313" key="2">
    <source>
        <dbReference type="Proteomes" id="UP000481861"/>
    </source>
</evidence>
<dbReference type="OrthoDB" id="5428863at2759"/>
<proteinExistence type="predicted"/>
<comment type="caution">
    <text evidence="1">The sequence shown here is derived from an EMBL/GenBank/DDBJ whole genome shotgun (WGS) entry which is preliminary data.</text>
</comment>
<name>A0A7C8I064_9PLEO</name>
<dbReference type="Proteomes" id="UP000481861">
    <property type="component" value="Unassembled WGS sequence"/>
</dbReference>
<sequence length="155" mass="18186">MPARIQWSETRLGPTRPRELPYIQDTNGAVIGMLDLHTITPQPFFEYVPSLQDWRLRPLSPRPLSEPRELIAISRMEVPWNEETTFDMPESAYPHRDCENACYVFSKICKGLKYSCYNVLWIEWEDGIAYRKALGRVFADEWDRFATETIDVRLG</sequence>
<keyword evidence="2" id="KW-1185">Reference proteome</keyword>
<dbReference type="EMBL" id="JAADJZ010000025">
    <property type="protein sequence ID" value="KAF2867034.1"/>
    <property type="molecule type" value="Genomic_DNA"/>
</dbReference>
<accession>A0A7C8I064</accession>
<evidence type="ECO:0000313" key="1">
    <source>
        <dbReference type="EMBL" id="KAF2867034.1"/>
    </source>
</evidence>
<reference evidence="1 2" key="1">
    <citation type="submission" date="2020-01" db="EMBL/GenBank/DDBJ databases">
        <authorList>
            <consortium name="DOE Joint Genome Institute"/>
            <person name="Haridas S."/>
            <person name="Albert R."/>
            <person name="Binder M."/>
            <person name="Bloem J."/>
            <person name="Labutti K."/>
            <person name="Salamov A."/>
            <person name="Andreopoulos B."/>
            <person name="Baker S.E."/>
            <person name="Barry K."/>
            <person name="Bills G."/>
            <person name="Bluhm B.H."/>
            <person name="Cannon C."/>
            <person name="Castanera R."/>
            <person name="Culley D.E."/>
            <person name="Daum C."/>
            <person name="Ezra D."/>
            <person name="Gonzalez J.B."/>
            <person name="Henrissat B."/>
            <person name="Kuo A."/>
            <person name="Liang C."/>
            <person name="Lipzen A."/>
            <person name="Lutzoni F."/>
            <person name="Magnuson J."/>
            <person name="Mondo S."/>
            <person name="Nolan M."/>
            <person name="Ohm R."/>
            <person name="Pangilinan J."/>
            <person name="Park H.-J.H."/>
            <person name="Ramirez L."/>
            <person name="Alfaro M."/>
            <person name="Sun H."/>
            <person name="Tritt A."/>
            <person name="Yoshinaga Y."/>
            <person name="Zwiers L.-H.L."/>
            <person name="Turgeon B.G."/>
            <person name="Goodwin S.B."/>
            <person name="Spatafora J.W."/>
            <person name="Crous P.W."/>
            <person name="Grigoriev I.V."/>
        </authorList>
    </citation>
    <scope>NUCLEOTIDE SEQUENCE [LARGE SCALE GENOMIC DNA]</scope>
    <source>
        <strain evidence="1 2">CBS 611.86</strain>
    </source>
</reference>
<dbReference type="AlphaFoldDB" id="A0A7C8I064"/>